<dbReference type="EMBL" id="HBIZ01063301">
    <property type="protein sequence ID" value="CAE0786420.1"/>
    <property type="molecule type" value="Transcribed_RNA"/>
</dbReference>
<proteinExistence type="predicted"/>
<dbReference type="Pfam" id="PF00226">
    <property type="entry name" value="DnaJ"/>
    <property type="match status" value="1"/>
</dbReference>
<dbReference type="Gene3D" id="2.60.260.20">
    <property type="entry name" value="Urease metallochaperone UreE, N-terminal domain"/>
    <property type="match status" value="2"/>
</dbReference>
<dbReference type="CDD" id="cd10747">
    <property type="entry name" value="DnaJ_C"/>
    <property type="match status" value="1"/>
</dbReference>
<dbReference type="SUPFAM" id="SSF49493">
    <property type="entry name" value="HSP40/DnaJ peptide-binding domain"/>
    <property type="match status" value="2"/>
</dbReference>
<organism evidence="8">
    <name type="scientific">Chrysotila carterae</name>
    <name type="common">Marine alga</name>
    <name type="synonym">Syracosphaera carterae</name>
    <dbReference type="NCBI Taxonomy" id="13221"/>
    <lineage>
        <taxon>Eukaryota</taxon>
        <taxon>Haptista</taxon>
        <taxon>Haptophyta</taxon>
        <taxon>Prymnesiophyceae</taxon>
        <taxon>Isochrysidales</taxon>
        <taxon>Isochrysidaceae</taxon>
        <taxon>Chrysotila</taxon>
    </lineage>
</organism>
<dbReference type="GO" id="GO:0008270">
    <property type="term" value="F:zinc ion binding"/>
    <property type="evidence" value="ECO:0007669"/>
    <property type="project" value="UniProtKB-KW"/>
</dbReference>
<keyword evidence="3" id="KW-0863">Zinc-finger</keyword>
<dbReference type="Pfam" id="PF01556">
    <property type="entry name" value="DnaJ_C"/>
    <property type="match status" value="1"/>
</dbReference>
<dbReference type="GO" id="GO:0051082">
    <property type="term" value="F:unfolded protein binding"/>
    <property type="evidence" value="ECO:0007669"/>
    <property type="project" value="InterPro"/>
</dbReference>
<dbReference type="InterPro" id="IPR036869">
    <property type="entry name" value="J_dom_sf"/>
</dbReference>
<dbReference type="GO" id="GO:0005737">
    <property type="term" value="C:cytoplasm"/>
    <property type="evidence" value="ECO:0007669"/>
    <property type="project" value="TreeGrafter"/>
</dbReference>
<dbReference type="PANTHER" id="PTHR43096">
    <property type="entry name" value="DNAJ HOMOLOG 1, MITOCHONDRIAL-RELATED"/>
    <property type="match status" value="1"/>
</dbReference>
<evidence type="ECO:0000256" key="5">
    <source>
        <dbReference type="ARBA" id="ARBA00023186"/>
    </source>
</evidence>
<sequence length="375" mass="41151">MFRRAVLAAARPVAGRYSTFSTFAGGKSQWALLRTGGLALDRTCRCAVGQIRSFHATRPASADSDDLYAKLGVPRTASTSDIKRAYYKAAKKYHPDTNKDDPAAAKKFADVTEAYEVLSDESKRQAYDAYGRAGIEDGPQGGPGAQGFPGGFANAQNMEELFEQFEHLFGGKFRQPGRRRGRDVQVQVELDLHEAAEGCKRKISWRSQTEGVRTIEAEIPAGIDSGINLRLSGEGEPGEAGRGHVYVAVVVREHEIFERDGNDLHVQVKLTLAEAVLGGSVIVPTLQGQVSLKVPPGTQPGDKRVMQGRGLKDLRGSGRGHQYVHFKLVVPRNVSERQKELIKEFGQEEEMDEEERSSRKSRPSTSSYRRSSGFG</sequence>
<evidence type="ECO:0000256" key="6">
    <source>
        <dbReference type="SAM" id="MobiDB-lite"/>
    </source>
</evidence>
<dbReference type="SUPFAM" id="SSF46565">
    <property type="entry name" value="Chaperone J-domain"/>
    <property type="match status" value="1"/>
</dbReference>
<feature type="domain" description="J" evidence="7">
    <location>
        <begin position="66"/>
        <end position="131"/>
    </location>
</feature>
<keyword evidence="4" id="KW-0862">Zinc</keyword>
<dbReference type="InterPro" id="IPR008971">
    <property type="entry name" value="HSP40/DnaJ_pept-bd"/>
</dbReference>
<dbReference type="PANTHER" id="PTHR43096:SF52">
    <property type="entry name" value="DNAJ HOMOLOG 1, MITOCHONDRIAL-RELATED"/>
    <property type="match status" value="1"/>
</dbReference>
<evidence type="ECO:0000256" key="3">
    <source>
        <dbReference type="ARBA" id="ARBA00022771"/>
    </source>
</evidence>
<reference evidence="8" key="1">
    <citation type="submission" date="2021-01" db="EMBL/GenBank/DDBJ databases">
        <authorList>
            <person name="Corre E."/>
            <person name="Pelletier E."/>
            <person name="Niang G."/>
            <person name="Scheremetjew M."/>
            <person name="Finn R."/>
            <person name="Kale V."/>
            <person name="Holt S."/>
            <person name="Cochrane G."/>
            <person name="Meng A."/>
            <person name="Brown T."/>
            <person name="Cohen L."/>
        </authorList>
    </citation>
    <scope>NUCLEOTIDE SEQUENCE</scope>
    <source>
        <strain evidence="8">CCMP645</strain>
    </source>
</reference>
<keyword evidence="1" id="KW-0479">Metal-binding</keyword>
<evidence type="ECO:0000313" key="8">
    <source>
        <dbReference type="EMBL" id="CAE0786420.1"/>
    </source>
</evidence>
<dbReference type="CDD" id="cd06257">
    <property type="entry name" value="DnaJ"/>
    <property type="match status" value="1"/>
</dbReference>
<keyword evidence="5" id="KW-0143">Chaperone</keyword>
<feature type="compositionally biased region" description="Low complexity" evidence="6">
    <location>
        <begin position="363"/>
        <end position="375"/>
    </location>
</feature>
<evidence type="ECO:0000256" key="2">
    <source>
        <dbReference type="ARBA" id="ARBA00022737"/>
    </source>
</evidence>
<evidence type="ECO:0000256" key="4">
    <source>
        <dbReference type="ARBA" id="ARBA00022833"/>
    </source>
</evidence>
<dbReference type="PRINTS" id="PR00625">
    <property type="entry name" value="JDOMAIN"/>
</dbReference>
<feature type="region of interest" description="Disordered" evidence="6">
    <location>
        <begin position="340"/>
        <end position="375"/>
    </location>
</feature>
<protein>
    <recommendedName>
        <fullName evidence="7">J domain-containing protein</fullName>
    </recommendedName>
</protein>
<dbReference type="InterPro" id="IPR002939">
    <property type="entry name" value="DnaJ_C"/>
</dbReference>
<accession>A0A7S4FBV8</accession>
<name>A0A7S4FBV8_CHRCT</name>
<dbReference type="FunFam" id="2.60.260.20:FF:000005">
    <property type="entry name" value="Chaperone protein dnaJ 1, mitochondrial"/>
    <property type="match status" value="1"/>
</dbReference>
<dbReference type="Gene3D" id="1.10.287.110">
    <property type="entry name" value="DnaJ domain"/>
    <property type="match status" value="1"/>
</dbReference>
<evidence type="ECO:0000259" key="7">
    <source>
        <dbReference type="PROSITE" id="PS50076"/>
    </source>
</evidence>
<dbReference type="GO" id="GO:0042026">
    <property type="term" value="P:protein refolding"/>
    <property type="evidence" value="ECO:0007669"/>
    <property type="project" value="TreeGrafter"/>
</dbReference>
<dbReference type="InterPro" id="IPR001623">
    <property type="entry name" value="DnaJ_domain"/>
</dbReference>
<evidence type="ECO:0000256" key="1">
    <source>
        <dbReference type="ARBA" id="ARBA00022723"/>
    </source>
</evidence>
<dbReference type="AlphaFoldDB" id="A0A7S4FBV8"/>
<gene>
    <name evidence="8" type="ORF">PCAR00345_LOCUS39128</name>
</gene>
<dbReference type="PROSITE" id="PS50076">
    <property type="entry name" value="DNAJ_2"/>
    <property type="match status" value="1"/>
</dbReference>
<dbReference type="SMART" id="SM00271">
    <property type="entry name" value="DnaJ"/>
    <property type="match status" value="1"/>
</dbReference>
<keyword evidence="2" id="KW-0677">Repeat</keyword>
<dbReference type="InterPro" id="IPR018253">
    <property type="entry name" value="DnaJ_domain_CS"/>
</dbReference>
<dbReference type="PROSITE" id="PS00636">
    <property type="entry name" value="DNAJ_1"/>
    <property type="match status" value="1"/>
</dbReference>